<dbReference type="InterPro" id="IPR003838">
    <property type="entry name" value="ABC3_permease_C"/>
</dbReference>
<dbReference type="Proteomes" id="UP000183926">
    <property type="component" value="Unassembled WGS sequence"/>
</dbReference>
<feature type="transmembrane region" description="Helical" evidence="6">
    <location>
        <begin position="808"/>
        <end position="833"/>
    </location>
</feature>
<dbReference type="EMBL" id="FPBL01000001">
    <property type="protein sequence ID" value="SFU27472.1"/>
    <property type="molecule type" value="Genomic_DNA"/>
</dbReference>
<dbReference type="GO" id="GO:0005886">
    <property type="term" value="C:plasma membrane"/>
    <property type="evidence" value="ECO:0007669"/>
    <property type="project" value="UniProtKB-SubCell"/>
</dbReference>
<feature type="transmembrane region" description="Helical" evidence="6">
    <location>
        <begin position="482"/>
        <end position="505"/>
    </location>
</feature>
<reference evidence="8 9" key="1">
    <citation type="submission" date="2016-10" db="EMBL/GenBank/DDBJ databases">
        <authorList>
            <person name="de Groot N.N."/>
        </authorList>
    </citation>
    <scope>NUCLEOTIDE SEQUENCE [LARGE SCALE GENOMIC DNA]</scope>
    <source>
        <strain evidence="8 9">Nm24</strain>
    </source>
</reference>
<dbReference type="InterPro" id="IPR038766">
    <property type="entry name" value="Membrane_comp_ABC_pdt"/>
</dbReference>
<feature type="transmembrane region" description="Helical" evidence="6">
    <location>
        <begin position="20"/>
        <end position="42"/>
    </location>
</feature>
<dbReference type="PANTHER" id="PTHR30287:SF2">
    <property type="entry name" value="BLL1001 PROTEIN"/>
    <property type="match status" value="1"/>
</dbReference>
<evidence type="ECO:0000256" key="2">
    <source>
        <dbReference type="ARBA" id="ARBA00022475"/>
    </source>
</evidence>
<keyword evidence="2" id="KW-1003">Cell membrane</keyword>
<evidence type="ECO:0000256" key="3">
    <source>
        <dbReference type="ARBA" id="ARBA00022692"/>
    </source>
</evidence>
<comment type="subcellular location">
    <subcellularLocation>
        <location evidence="1">Cell membrane</location>
        <topology evidence="1">Multi-pass membrane protein</topology>
    </subcellularLocation>
</comment>
<feature type="transmembrane region" description="Helical" evidence="6">
    <location>
        <begin position="306"/>
        <end position="329"/>
    </location>
</feature>
<gene>
    <name evidence="8" type="ORF">SAMN05216339_10134</name>
</gene>
<sequence length="849" mass="91933">MSPPLLTRWLLQGEWRSHRLQSIVAVLAIMFGVALGFTIHLINTAAVSEFSAATRSLSGTSDLTVRALRSTFDETLYPMLSQHEGVARANPVLEITVGIPAKAKAVHNPVLKILGLDMFRAISITPDLLGVPAEDKPMDMLADDAVFLSPAAMEWLAVKQGDSITVSMGTEQITLRVAGGLARAHAGQRIAVMDIGAAQWRFDQIGQLSRIELKLQQGVNHTAFREMLGKELGASYLLTESQDDDTRAHNMSRAYRVNLNILALVALFTGAFLIFSSQVLSTIRRRSQLALLRVLGMTRRQLLRQLLLESGLLGVLGSLLGLALGYLLAAMALRHLGADLGAGFFPGLEPQLHFDPLAAIFYFLLGTGVTVLGSLLPAWEAAHTHPAPALKSGSEYTVLAALRAPRLAAVCLLTGIIFAGLPPVYDLPVFGYLAIVLLLIGSMAALPYLCGLLFSTLLRALNPSKSNILYMLAVTRLSNASGLAAIALGGVLVSFSLMVAMAIMVTSFRVSVDNWLAQVLPADLYLHPIIHQDMRGLTTDEQQTITSLPDIARIDFIRSIPVTLDPTRPNITLLARPIDRNDPGLIVPLTENALSPGEISPDTVPIWVSEAMVDLYGFKIGKQVTLPFADPSQLFIVAGVWRDYGRIFGAIQMELSDYRKLTGDDHVSDAALWIKPGATIHTAISALKALPFGDTLEIMETGRVRAVALKQFDRSFAVTYLLELVAIGVGLMGVAASFSAQTLTRIREFGMLRHIGLSRRQIQRMLTLEGGLLAGFGIITGFLLGTGISLILIFIVNPQSFHWTMQLYVPWAWLVLMALAVLGAATLTASVASRRAASGNVIRAVREDW</sequence>
<evidence type="ECO:0000256" key="6">
    <source>
        <dbReference type="SAM" id="Phobius"/>
    </source>
</evidence>
<dbReference type="PANTHER" id="PTHR30287">
    <property type="entry name" value="MEMBRANE COMPONENT OF PREDICTED ABC SUPERFAMILY METABOLITE UPTAKE TRANSPORTER"/>
    <property type="match status" value="1"/>
</dbReference>
<feature type="transmembrane region" description="Helical" evidence="6">
    <location>
        <begin position="765"/>
        <end position="796"/>
    </location>
</feature>
<feature type="transmembrane region" description="Helical" evidence="6">
    <location>
        <begin position="359"/>
        <end position="379"/>
    </location>
</feature>
<feature type="transmembrane region" description="Helical" evidence="6">
    <location>
        <begin position="400"/>
        <end position="421"/>
    </location>
</feature>
<accession>A0A1I7EUA1</accession>
<name>A0A1I7EUA1_9PROT</name>
<evidence type="ECO:0000313" key="8">
    <source>
        <dbReference type="EMBL" id="SFU27472.1"/>
    </source>
</evidence>
<feature type="transmembrane region" description="Helical" evidence="6">
    <location>
        <begin position="720"/>
        <end position="744"/>
    </location>
</feature>
<protein>
    <submittedName>
        <fullName evidence="8">Putative ABC transport system permease protein</fullName>
    </submittedName>
</protein>
<dbReference type="Pfam" id="PF02687">
    <property type="entry name" value="FtsX"/>
    <property type="match status" value="2"/>
</dbReference>
<evidence type="ECO:0000256" key="5">
    <source>
        <dbReference type="ARBA" id="ARBA00023136"/>
    </source>
</evidence>
<evidence type="ECO:0000256" key="4">
    <source>
        <dbReference type="ARBA" id="ARBA00022989"/>
    </source>
</evidence>
<keyword evidence="3 6" id="KW-0812">Transmembrane</keyword>
<proteinExistence type="predicted"/>
<evidence type="ECO:0000313" key="9">
    <source>
        <dbReference type="Proteomes" id="UP000183926"/>
    </source>
</evidence>
<evidence type="ECO:0000259" key="7">
    <source>
        <dbReference type="Pfam" id="PF02687"/>
    </source>
</evidence>
<evidence type="ECO:0000256" key="1">
    <source>
        <dbReference type="ARBA" id="ARBA00004651"/>
    </source>
</evidence>
<keyword evidence="5 6" id="KW-0472">Membrane</keyword>
<feature type="domain" description="ABC3 transporter permease C-terminal" evidence="7">
    <location>
        <begin position="724"/>
        <end position="840"/>
    </location>
</feature>
<dbReference type="OrthoDB" id="5291724at2"/>
<keyword evidence="4 6" id="KW-1133">Transmembrane helix</keyword>
<feature type="domain" description="ABC3 transporter permease C-terminal" evidence="7">
    <location>
        <begin position="260"/>
        <end position="386"/>
    </location>
</feature>
<dbReference type="RefSeq" id="WP_074925762.1">
    <property type="nucleotide sequence ID" value="NZ_FPBL01000001.1"/>
</dbReference>
<dbReference type="AlphaFoldDB" id="A0A1I7EUA1"/>
<feature type="transmembrane region" description="Helical" evidence="6">
    <location>
        <begin position="433"/>
        <end position="461"/>
    </location>
</feature>
<feature type="transmembrane region" description="Helical" evidence="6">
    <location>
        <begin position="261"/>
        <end position="283"/>
    </location>
</feature>
<organism evidence="8 9">
    <name type="scientific">Nitrosomonas eutropha</name>
    <dbReference type="NCBI Taxonomy" id="916"/>
    <lineage>
        <taxon>Bacteria</taxon>
        <taxon>Pseudomonadati</taxon>
        <taxon>Pseudomonadota</taxon>
        <taxon>Betaproteobacteria</taxon>
        <taxon>Nitrosomonadales</taxon>
        <taxon>Nitrosomonadaceae</taxon>
        <taxon>Nitrosomonas</taxon>
    </lineage>
</organism>